<comment type="similarity">
    <text evidence="1">Belongs to the peptidase C56 family.</text>
</comment>
<gene>
    <name evidence="3" type="ORF">VitviT2T_026636</name>
</gene>
<evidence type="ECO:0000256" key="1">
    <source>
        <dbReference type="ARBA" id="ARBA00008542"/>
    </source>
</evidence>
<dbReference type="Pfam" id="PF01965">
    <property type="entry name" value="DJ-1_PfpI"/>
    <property type="match status" value="1"/>
</dbReference>
<dbReference type="EMBL" id="CP126664">
    <property type="protein sequence ID" value="WKA08956.1"/>
    <property type="molecule type" value="Genomic_DNA"/>
</dbReference>
<organism evidence="3 4">
    <name type="scientific">Vitis vinifera</name>
    <name type="common">Grape</name>
    <dbReference type="NCBI Taxonomy" id="29760"/>
    <lineage>
        <taxon>Eukaryota</taxon>
        <taxon>Viridiplantae</taxon>
        <taxon>Streptophyta</taxon>
        <taxon>Embryophyta</taxon>
        <taxon>Tracheophyta</taxon>
        <taxon>Spermatophyta</taxon>
        <taxon>Magnoliopsida</taxon>
        <taxon>eudicotyledons</taxon>
        <taxon>Gunneridae</taxon>
        <taxon>Pentapetalae</taxon>
        <taxon>rosids</taxon>
        <taxon>Vitales</taxon>
        <taxon>Vitaceae</taxon>
        <taxon>Viteae</taxon>
        <taxon>Vitis</taxon>
    </lineage>
</organism>
<dbReference type="Gene3D" id="3.40.50.880">
    <property type="match status" value="1"/>
</dbReference>
<reference evidence="3 4" key="1">
    <citation type="journal article" date="2023" name="Hortic Res">
        <title>The complete reference genome for grapevine (Vitis vinifera L.) genetics and breeding.</title>
        <authorList>
            <person name="Shi X."/>
            <person name="Cao S."/>
            <person name="Wang X."/>
            <person name="Huang S."/>
            <person name="Wang Y."/>
            <person name="Liu Z."/>
            <person name="Liu W."/>
            <person name="Leng X."/>
            <person name="Peng Y."/>
            <person name="Wang N."/>
            <person name="Wang Y."/>
            <person name="Ma Z."/>
            <person name="Xu X."/>
            <person name="Zhang F."/>
            <person name="Xue H."/>
            <person name="Zhong H."/>
            <person name="Wang Y."/>
            <person name="Zhang K."/>
            <person name="Velt A."/>
            <person name="Avia K."/>
            <person name="Holtgrawe D."/>
            <person name="Grimplet J."/>
            <person name="Matus J.T."/>
            <person name="Ware D."/>
            <person name="Wu X."/>
            <person name="Wang H."/>
            <person name="Liu C."/>
            <person name="Fang Y."/>
            <person name="Rustenholz C."/>
            <person name="Cheng Z."/>
            <person name="Xiao H."/>
            <person name="Zhou Y."/>
        </authorList>
    </citation>
    <scope>NUCLEOTIDE SEQUENCE [LARGE SCALE GENOMIC DNA]</scope>
    <source>
        <strain evidence="4">cv. Pinot noir / PN40024</strain>
        <tissue evidence="3">Leaf</tissue>
    </source>
</reference>
<keyword evidence="4" id="KW-1185">Reference proteome</keyword>
<feature type="domain" description="DJ-1/PfpI" evidence="2">
    <location>
        <begin position="32"/>
        <end position="97"/>
    </location>
</feature>
<dbReference type="PANTHER" id="PTHR42733">
    <property type="entry name" value="DJ-1 PROTEIN"/>
    <property type="match status" value="1"/>
</dbReference>
<sequence>MSHVVLLQSTSQAAQMPISTQPFDLSALEEQRFHSGKPGHDFTLTATFEDLSIPSYDAFVIPGGRAPECLALNEKVFAFVKEFIETGKPDASICHGQ</sequence>
<evidence type="ECO:0000259" key="2">
    <source>
        <dbReference type="Pfam" id="PF01965"/>
    </source>
</evidence>
<protein>
    <recommendedName>
        <fullName evidence="2">DJ-1/PfpI domain-containing protein</fullName>
    </recommendedName>
</protein>
<dbReference type="InterPro" id="IPR029062">
    <property type="entry name" value="Class_I_gatase-like"/>
</dbReference>
<dbReference type="PANTHER" id="PTHR42733:SF2">
    <property type="entry name" value="DJ-1_THIJ_PFPI FAMILY PROTEIN"/>
    <property type="match status" value="1"/>
</dbReference>
<accession>A0ABY9DRC2</accession>
<evidence type="ECO:0000313" key="3">
    <source>
        <dbReference type="EMBL" id="WKA08956.1"/>
    </source>
</evidence>
<evidence type="ECO:0000313" key="4">
    <source>
        <dbReference type="Proteomes" id="UP001227230"/>
    </source>
</evidence>
<proteinExistence type="inferred from homology"/>
<dbReference type="InterPro" id="IPR006286">
    <property type="entry name" value="C56_PfpI-like"/>
</dbReference>
<dbReference type="Proteomes" id="UP001227230">
    <property type="component" value="Chromosome 17"/>
</dbReference>
<dbReference type="SUPFAM" id="SSF52317">
    <property type="entry name" value="Class I glutamine amidotransferase-like"/>
    <property type="match status" value="1"/>
</dbReference>
<name>A0ABY9DRC2_VITVI</name>
<dbReference type="InterPro" id="IPR002818">
    <property type="entry name" value="DJ-1/PfpI"/>
</dbReference>